<keyword evidence="5" id="KW-0812">Transmembrane</keyword>
<reference evidence="6 7" key="1">
    <citation type="submission" date="2016-10" db="EMBL/GenBank/DDBJ databases">
        <authorList>
            <person name="de Groot N.N."/>
        </authorList>
    </citation>
    <scope>NUCLEOTIDE SEQUENCE [LARGE SCALE GENOMIC DNA]</scope>
    <source>
        <strain evidence="6 7">RK1</strain>
    </source>
</reference>
<name>A0A1I3MCV0_9SPHI</name>
<dbReference type="InterPro" id="IPR036127">
    <property type="entry name" value="CcmE-like_sf"/>
</dbReference>
<keyword evidence="4 5" id="KW-0472">Membrane</keyword>
<evidence type="ECO:0000313" key="6">
    <source>
        <dbReference type="EMBL" id="SFI94516.1"/>
    </source>
</evidence>
<dbReference type="InterPro" id="IPR012340">
    <property type="entry name" value="NA-bd_OB-fold"/>
</dbReference>
<keyword evidence="3" id="KW-0201">Cytochrome c-type biogenesis</keyword>
<dbReference type="Proteomes" id="UP000198670">
    <property type="component" value="Unassembled WGS sequence"/>
</dbReference>
<dbReference type="Gene3D" id="2.40.50.140">
    <property type="entry name" value="Nucleic acid-binding proteins"/>
    <property type="match status" value="1"/>
</dbReference>
<dbReference type="EMBL" id="FOQO01000006">
    <property type="protein sequence ID" value="SFI94516.1"/>
    <property type="molecule type" value="Genomic_DNA"/>
</dbReference>
<evidence type="ECO:0000256" key="2">
    <source>
        <dbReference type="ARBA" id="ARBA00022617"/>
    </source>
</evidence>
<keyword evidence="5" id="KW-1133">Transmembrane helix</keyword>
<evidence type="ECO:0000256" key="5">
    <source>
        <dbReference type="SAM" id="Phobius"/>
    </source>
</evidence>
<evidence type="ECO:0000256" key="3">
    <source>
        <dbReference type="ARBA" id="ARBA00022748"/>
    </source>
</evidence>
<keyword evidence="2" id="KW-0479">Metal-binding</keyword>
<evidence type="ECO:0000256" key="1">
    <source>
        <dbReference type="ARBA" id="ARBA00004370"/>
    </source>
</evidence>
<gene>
    <name evidence="6" type="ORF">SAMN05444682_106312</name>
</gene>
<dbReference type="STRING" id="1477437.SAMN05444682_106312"/>
<feature type="transmembrane region" description="Helical" evidence="5">
    <location>
        <begin position="33"/>
        <end position="52"/>
    </location>
</feature>
<evidence type="ECO:0000256" key="4">
    <source>
        <dbReference type="ARBA" id="ARBA00023136"/>
    </source>
</evidence>
<dbReference type="Pfam" id="PF03100">
    <property type="entry name" value="CcmE"/>
    <property type="match status" value="1"/>
</dbReference>
<dbReference type="InterPro" id="IPR004329">
    <property type="entry name" value="CcmE"/>
</dbReference>
<dbReference type="GO" id="GO:0005886">
    <property type="term" value="C:plasma membrane"/>
    <property type="evidence" value="ECO:0007669"/>
    <property type="project" value="InterPro"/>
</dbReference>
<dbReference type="GO" id="GO:0017003">
    <property type="term" value="P:protein-heme linkage"/>
    <property type="evidence" value="ECO:0007669"/>
    <property type="project" value="InterPro"/>
</dbReference>
<dbReference type="AlphaFoldDB" id="A0A1I3MCV0"/>
<keyword evidence="2" id="KW-0408">Iron</keyword>
<keyword evidence="7" id="KW-1185">Reference proteome</keyword>
<accession>A0A1I3MCV0</accession>
<comment type="subcellular location">
    <subcellularLocation>
        <location evidence="1">Membrane</location>
    </subcellularLocation>
</comment>
<protein>
    <submittedName>
        <fullName evidence="6">Cytochrome c-type biogenesis protein CcmE</fullName>
    </submittedName>
</protein>
<proteinExistence type="predicted"/>
<dbReference type="GO" id="GO:0017004">
    <property type="term" value="P:cytochrome complex assembly"/>
    <property type="evidence" value="ECO:0007669"/>
    <property type="project" value="UniProtKB-KW"/>
</dbReference>
<evidence type="ECO:0000313" key="7">
    <source>
        <dbReference type="Proteomes" id="UP000198670"/>
    </source>
</evidence>
<organism evidence="6 7">
    <name type="scientific">Parapedobacter indicus</name>
    <dbReference type="NCBI Taxonomy" id="1477437"/>
    <lineage>
        <taxon>Bacteria</taxon>
        <taxon>Pseudomonadati</taxon>
        <taxon>Bacteroidota</taxon>
        <taxon>Sphingobacteriia</taxon>
        <taxon>Sphingobacteriales</taxon>
        <taxon>Sphingobacteriaceae</taxon>
        <taxon>Parapedobacter</taxon>
    </lineage>
</organism>
<dbReference type="GO" id="GO:0020037">
    <property type="term" value="F:heme binding"/>
    <property type="evidence" value="ECO:0007669"/>
    <property type="project" value="InterPro"/>
</dbReference>
<keyword evidence="2" id="KW-0349">Heme</keyword>
<dbReference type="SUPFAM" id="SSF82093">
    <property type="entry name" value="Heme chaperone CcmE"/>
    <property type="match status" value="1"/>
</dbReference>
<sequence>MPIPCNIRGFILQFVNLHSGINPLGDNNMKKSSVIAIIVIALAIAMIIVMYADSSTYSTFSEAKEKQSELYVVGVLNKEKELHYNPKEDANHFSFFMYDNDSTECRVVFRGAKPQDIERSEQIVLTGKMVGDEFHASKILMKCPSKYNQDEMEVIEASTAQNLGFVDSKPANGQ</sequence>